<name>A0ABT9I4U0_9GAMM</name>
<evidence type="ECO:0000313" key="2">
    <source>
        <dbReference type="Proteomes" id="UP001231109"/>
    </source>
</evidence>
<proteinExistence type="predicted"/>
<evidence type="ECO:0000313" key="1">
    <source>
        <dbReference type="EMBL" id="MDP5137956.1"/>
    </source>
</evidence>
<comment type="caution">
    <text evidence="1">The sequence shown here is derived from an EMBL/GenBank/DDBJ whole genome shotgun (WGS) entry which is preliminary data.</text>
</comment>
<dbReference type="SUPFAM" id="SSF56059">
    <property type="entry name" value="Glutathione synthetase ATP-binding domain-like"/>
    <property type="match status" value="1"/>
</dbReference>
<dbReference type="EMBL" id="JAPJDZ010000080">
    <property type="protein sequence ID" value="MDP5137956.1"/>
    <property type="molecule type" value="Genomic_DNA"/>
</dbReference>
<protein>
    <submittedName>
        <fullName evidence="1">Uncharacterized protein</fullName>
    </submittedName>
</protein>
<accession>A0ABT9I4U0</accession>
<sequence length="439" mass="50539">MRIDIFNKDWIKAFHDNSKKIVKSGVLSGMKKFIQNDGAYLIKLLPFPLVFEKNEYERLVSAAKKLTTSQTKIIDYLCKKNSKEYLLDIFGIPKELQEFINWEELVTNKYQISRFDIVPSNNGYKFCEFNFGSNVGASEDFYLFEKYLRALSLDVAQPKQSPYYKKALLLKKLVDTYDIENIVILINSKYRYLGYVSSELLERHIKEILPEVTITTEDETTYPKKLLCEENGCKTLVYQQFLMNDIAEHKVFFGELLASKAQLICSLTANIRTNKYWFSIFHQLQYQKLLDSDEIEIINKYIPYTFKLSNQNVEHALLEKDVYVFKKNNSLGGGGILIGNETEADVLINELYQTDIDEWTAQELVNFNGIKLPYSIDGTDELSNIVFGLFLIGNSAIGMDVRASNSSKVVNVSTGSYSGWAFPVSEKKKKEILNELVQE</sequence>
<dbReference type="RefSeq" id="WP_305977149.1">
    <property type="nucleotide sequence ID" value="NZ_JAPJDZ010000080.1"/>
</dbReference>
<reference evidence="1 2" key="1">
    <citation type="submission" date="2022-11" db="EMBL/GenBank/DDBJ databases">
        <title>Viruses from the air-sea interface of a natural surface slick.</title>
        <authorList>
            <person name="Rahlff J."/>
            <person name="Holmfeldt K."/>
        </authorList>
    </citation>
    <scope>NUCLEOTIDE SEQUENCE [LARGE SCALE GENOMIC DNA]</scope>
    <source>
        <strain evidence="1 2">SMS4</strain>
    </source>
</reference>
<gene>
    <name evidence="1" type="ORF">ORJ04_18560</name>
</gene>
<keyword evidence="2" id="KW-1185">Reference proteome</keyword>
<organism evidence="1 2">
    <name type="scientific">Rheinheimera baltica</name>
    <dbReference type="NCBI Taxonomy" id="67576"/>
    <lineage>
        <taxon>Bacteria</taxon>
        <taxon>Pseudomonadati</taxon>
        <taxon>Pseudomonadota</taxon>
        <taxon>Gammaproteobacteria</taxon>
        <taxon>Chromatiales</taxon>
        <taxon>Chromatiaceae</taxon>
        <taxon>Rheinheimera</taxon>
    </lineage>
</organism>
<dbReference type="Proteomes" id="UP001231109">
    <property type="component" value="Unassembled WGS sequence"/>
</dbReference>